<feature type="region of interest" description="Disordered" evidence="1">
    <location>
        <begin position="116"/>
        <end position="137"/>
    </location>
</feature>
<dbReference type="PROSITE" id="PS50172">
    <property type="entry name" value="BRCT"/>
    <property type="match status" value="1"/>
</dbReference>
<feature type="domain" description="BRCT" evidence="2">
    <location>
        <begin position="10"/>
        <end position="117"/>
    </location>
</feature>
<name>A0AA38LXP0_9TREE</name>
<dbReference type="Proteomes" id="UP001164286">
    <property type="component" value="Unassembled WGS sequence"/>
</dbReference>
<feature type="compositionally biased region" description="Basic and acidic residues" evidence="1">
    <location>
        <begin position="579"/>
        <end position="595"/>
    </location>
</feature>
<feature type="compositionally biased region" description="Polar residues" evidence="1">
    <location>
        <begin position="564"/>
        <end position="578"/>
    </location>
</feature>
<feature type="compositionally biased region" description="Polar residues" evidence="1">
    <location>
        <begin position="155"/>
        <end position="167"/>
    </location>
</feature>
<dbReference type="GeneID" id="77730965"/>
<evidence type="ECO:0000313" key="4">
    <source>
        <dbReference type="Proteomes" id="UP001164286"/>
    </source>
</evidence>
<comment type="caution">
    <text evidence="3">The sequence shown here is derived from an EMBL/GenBank/DDBJ whole genome shotgun (WGS) entry which is preliminary data.</text>
</comment>
<feature type="region of interest" description="Disordered" evidence="1">
    <location>
        <begin position="564"/>
        <end position="637"/>
    </location>
</feature>
<evidence type="ECO:0000256" key="1">
    <source>
        <dbReference type="SAM" id="MobiDB-lite"/>
    </source>
</evidence>
<evidence type="ECO:0000259" key="2">
    <source>
        <dbReference type="PROSITE" id="PS50172"/>
    </source>
</evidence>
<accession>A0AA38LXP0</accession>
<feature type="compositionally biased region" description="Polar residues" evidence="1">
    <location>
        <begin position="311"/>
        <end position="326"/>
    </location>
</feature>
<dbReference type="InterPro" id="IPR001357">
    <property type="entry name" value="BRCT_dom"/>
</dbReference>
<organism evidence="3 4">
    <name type="scientific">Dioszegia hungarica</name>
    <dbReference type="NCBI Taxonomy" id="4972"/>
    <lineage>
        <taxon>Eukaryota</taxon>
        <taxon>Fungi</taxon>
        <taxon>Dikarya</taxon>
        <taxon>Basidiomycota</taxon>
        <taxon>Agaricomycotina</taxon>
        <taxon>Tremellomycetes</taxon>
        <taxon>Tremellales</taxon>
        <taxon>Bulleribasidiaceae</taxon>
        <taxon>Dioszegia</taxon>
    </lineage>
</organism>
<feature type="compositionally biased region" description="Basic and acidic residues" evidence="1">
    <location>
        <begin position="330"/>
        <end position="344"/>
    </location>
</feature>
<dbReference type="RefSeq" id="XP_052948655.1">
    <property type="nucleotide sequence ID" value="XM_053091760.1"/>
</dbReference>
<protein>
    <recommendedName>
        <fullName evidence="2">BRCT domain-containing protein</fullName>
    </recommendedName>
</protein>
<dbReference type="AlphaFoldDB" id="A0AA38LXP0"/>
<keyword evidence="4" id="KW-1185">Reference proteome</keyword>
<reference evidence="3" key="1">
    <citation type="journal article" date="2022" name="G3 (Bethesda)">
        <title>High quality genome of the basidiomycete yeast Dioszegia hungarica PDD-24b-2 isolated from cloud water.</title>
        <authorList>
            <person name="Jarrige D."/>
            <person name="Haridas S."/>
            <person name="Bleykasten-Grosshans C."/>
            <person name="Joly M."/>
            <person name="Nadalig T."/>
            <person name="Sancelme M."/>
            <person name="Vuilleumier S."/>
            <person name="Grigoriev I.V."/>
            <person name="Amato P."/>
            <person name="Bringel F."/>
        </authorList>
    </citation>
    <scope>NUCLEOTIDE SEQUENCE</scope>
    <source>
        <strain evidence="3">PDD-24b-2</strain>
    </source>
</reference>
<dbReference type="EMBL" id="JAKWFO010000002">
    <property type="protein sequence ID" value="KAI9638878.1"/>
    <property type="molecule type" value="Genomic_DNA"/>
</dbReference>
<proteinExistence type="predicted"/>
<dbReference type="InterPro" id="IPR036420">
    <property type="entry name" value="BRCT_dom_sf"/>
</dbReference>
<dbReference type="SUPFAM" id="SSF52113">
    <property type="entry name" value="BRCT domain"/>
    <property type="match status" value="1"/>
</dbReference>
<feature type="region of interest" description="Disordered" evidence="1">
    <location>
        <begin position="287"/>
        <end position="363"/>
    </location>
</feature>
<sequence>MASSRQVPRTAAKLFTGQNIWVDPSLPSATTITNLISQHGGLVCSSLATSQVLIIDPTSTVVFEEYCHPKWLPLSKRLRHKRLVRGGAVEQWKLRVMVGEEWVGECIAAGRMLGDDDQWGGYRRGGPPTEEGDDPPAQIHVINHITQVDPPAEQLPQSPYQAPTSPRQVIRPAKRRPSGSSQAGMASPSHSIPATTFSGLPRPAKRKQPSTPDRDESSTLSSATQARYGQSYENKLALAKIFKRDYDTPWEWASSSMVAKEVAKKTGQLPKSVENRFGQWRCRNDRFKDIPEEFQPSRIGDSASRPIPPSQGRSGSVASDFSSAPSLWSPEEREAKRVRGDTDHAPQSATAKKRRPPQPNPATKTVEELDALFRQAHPLALRDGSDTLSACRWLESMHTGYLPHSLAPLYKTWREGQRRFTSFNFDTEYRQYLSILERCIPLVRRGVTVERLSARMAAAQNDGQTSAAVWETRLGNFLRTIPPNDAMSSQERARQEADIVRTAVAKVFKRDYDVQGLTPAEVGRDMAAKLPEYSAGSIEGYYRKWARRDFTFSRIPDELQPVRANQSPSSVIRGNLTPSKREELDGGQRPHETQRSIRYQAGKFVSRGGVVSPAGKVKGREPSVDEGLVFSSGEEDF</sequence>
<evidence type="ECO:0000313" key="3">
    <source>
        <dbReference type="EMBL" id="KAI9638878.1"/>
    </source>
</evidence>
<feature type="region of interest" description="Disordered" evidence="1">
    <location>
        <begin position="150"/>
        <end position="226"/>
    </location>
</feature>
<dbReference type="Gene3D" id="3.40.50.10190">
    <property type="entry name" value="BRCT domain"/>
    <property type="match status" value="1"/>
</dbReference>
<feature type="compositionally biased region" description="Polar residues" evidence="1">
    <location>
        <begin position="178"/>
        <end position="198"/>
    </location>
</feature>
<gene>
    <name evidence="3" type="ORF">MKK02DRAFT_41905</name>
</gene>